<evidence type="ECO:0000313" key="4">
    <source>
        <dbReference type="Proteomes" id="UP001153954"/>
    </source>
</evidence>
<dbReference type="Gene3D" id="2.40.70.10">
    <property type="entry name" value="Acid Proteases"/>
    <property type="match status" value="1"/>
</dbReference>
<dbReference type="PANTHER" id="PTHR37984">
    <property type="entry name" value="PROTEIN CBG26694"/>
    <property type="match status" value="1"/>
</dbReference>
<evidence type="ECO:0000256" key="1">
    <source>
        <dbReference type="ARBA" id="ARBA00012493"/>
    </source>
</evidence>
<dbReference type="InterPro" id="IPR041588">
    <property type="entry name" value="Integrase_H2C2"/>
</dbReference>
<dbReference type="EC" id="2.7.7.49" evidence="1"/>
<dbReference type="SUPFAM" id="SSF53098">
    <property type="entry name" value="Ribonuclease H-like"/>
    <property type="match status" value="1"/>
</dbReference>
<dbReference type="PANTHER" id="PTHR37984:SF11">
    <property type="entry name" value="INTEGRASE CATALYTIC DOMAIN-CONTAINING PROTEIN"/>
    <property type="match status" value="1"/>
</dbReference>
<dbReference type="InterPro" id="IPR050951">
    <property type="entry name" value="Retrovirus_Pol_polyprotein"/>
</dbReference>
<dbReference type="Proteomes" id="UP001153954">
    <property type="component" value="Unassembled WGS sequence"/>
</dbReference>
<dbReference type="Gene3D" id="3.30.70.270">
    <property type="match status" value="1"/>
</dbReference>
<comment type="caution">
    <text evidence="3">The sequence shown here is derived from an EMBL/GenBank/DDBJ whole genome shotgun (WGS) entry which is preliminary data.</text>
</comment>
<dbReference type="Pfam" id="PF00665">
    <property type="entry name" value="rve"/>
    <property type="match status" value="1"/>
</dbReference>
<dbReference type="GO" id="GO:0004519">
    <property type="term" value="F:endonuclease activity"/>
    <property type="evidence" value="ECO:0007669"/>
    <property type="project" value="UniProtKB-KW"/>
</dbReference>
<dbReference type="EMBL" id="CAKOGL010000001">
    <property type="protein sequence ID" value="CAH2083677.1"/>
    <property type="molecule type" value="Genomic_DNA"/>
</dbReference>
<protein>
    <recommendedName>
        <fullName evidence="1">RNA-directed DNA polymerase</fullName>
        <ecNumber evidence="1">2.7.7.49</ecNumber>
    </recommendedName>
</protein>
<dbReference type="Pfam" id="PF17921">
    <property type="entry name" value="Integrase_H2C2"/>
    <property type="match status" value="1"/>
</dbReference>
<dbReference type="CDD" id="cd00303">
    <property type="entry name" value="retropepsin_like"/>
    <property type="match status" value="1"/>
</dbReference>
<feature type="domain" description="Integrase catalytic" evidence="2">
    <location>
        <begin position="703"/>
        <end position="859"/>
    </location>
</feature>
<dbReference type="Pfam" id="PF00078">
    <property type="entry name" value="RVT_1"/>
    <property type="match status" value="1"/>
</dbReference>
<dbReference type="Gene3D" id="4.10.60.10">
    <property type="entry name" value="Zinc finger, CCHC-type"/>
    <property type="match status" value="1"/>
</dbReference>
<dbReference type="Gene3D" id="1.10.340.70">
    <property type="match status" value="1"/>
</dbReference>
<dbReference type="PROSITE" id="PS50994">
    <property type="entry name" value="INTEGRASE"/>
    <property type="match status" value="1"/>
</dbReference>
<dbReference type="InterPro" id="IPR043502">
    <property type="entry name" value="DNA/RNA_pol_sf"/>
</dbReference>
<dbReference type="AlphaFoldDB" id="A0AAU9TDM1"/>
<dbReference type="FunFam" id="1.10.340.70:FF:000003">
    <property type="entry name" value="Protein CBG25708"/>
    <property type="match status" value="1"/>
</dbReference>
<dbReference type="InterPro" id="IPR036397">
    <property type="entry name" value="RNaseH_sf"/>
</dbReference>
<reference evidence="3" key="1">
    <citation type="submission" date="2022-03" db="EMBL/GenBank/DDBJ databases">
        <authorList>
            <person name="Tunstrom K."/>
        </authorList>
    </citation>
    <scope>NUCLEOTIDE SEQUENCE</scope>
</reference>
<dbReference type="GO" id="GO:0003676">
    <property type="term" value="F:nucleic acid binding"/>
    <property type="evidence" value="ECO:0007669"/>
    <property type="project" value="InterPro"/>
</dbReference>
<accession>A0AAU9TDM1</accession>
<sequence>MSQLTIEKFDCEGEPSSVGARWERWKRGLFIYFDAADITKSEKKRATLLHFGGSELQEIFYNIPEANASTTDGVDVFKIAIDKLDAYFTPKQSKVYERHLFRLIKQEPDERFEKFLVRLRQQADKCKFNDKEDQIIDQITEKCSSKELRKKILQTGDSMTLDNILAEANALEAVSRQMEDFGKGSSKFEDVNKVETKAQRGDNKDTNRRKWTSKPACGRCGNRNHGSLDANCPARERECLKCGLKGHFRQFCRSRVPTKRKIETDNNKKDIDNKRFKQQNKKEYRYTHKDTDNIHYVFRIDEDSELECDIGGVKVNMLVDSGCKCNLITSKTWHEMKSNNVNICNQNDKPDKLFYGYGSDKPLKLIGSFEARIKIADRSEYATFFVINDGTRDLLGKQTAINMGVLKIGLDINQMETKEPFPKIKDVQVHILIDDKVQPVSQPHRRIPIPLEEKKTLERILLGCEGTVNFIDDILVYGENKEIHEQRLKAVMKTLEENGIVLRKDKCLFNKTEIQFLGHEFSENGVKPLQKYVNSIQGFRPPMNIGKDNIADCLSRLCKLENMSANKIENYIHQVVEEAKPTAISLRDIIECSAEDPEIIMVKEGVYSNKWDDNVKAFKLFENELCFYEGILLRGTRIVIPNKLRRKVLMAAHEGHPGIVLMKARLRTKVWWPRYDKDAENLVKSCKGCTLVSAPYPPNPLKRRELPNEPWVDIAIDLMGPLPNGEHLLVIVDYFSRYQEIKITRQITSADIIRMLTEIFSRLGNPATITADNGKQFCSAEFKQFCTARNIVLFNTIPYWPQQNGEVERQNRDILKRLKISQAEKGHWREGLEEFLVMYNSTPHSVTGKSPAELFFKRQFRDKIPMIADINRQLENPDVRDRDQQKKQLGKEYMDKKRRAKECEIQPGDKVYLKNINKDNKLSLNYDPTPHTVEKNTGGDIEVRNDQTGQVVRRNIVHLKKVEGQWRILDNNKDEEISLEDKPSTSTGE</sequence>
<dbReference type="GO" id="GO:0015074">
    <property type="term" value="P:DNA integration"/>
    <property type="evidence" value="ECO:0007669"/>
    <property type="project" value="InterPro"/>
</dbReference>
<proteinExistence type="predicted"/>
<dbReference type="FunFam" id="3.30.420.10:FF:000063">
    <property type="entry name" value="Retrovirus-related Pol polyprotein from transposon 297-like Protein"/>
    <property type="match status" value="1"/>
</dbReference>
<dbReference type="SUPFAM" id="SSF56672">
    <property type="entry name" value="DNA/RNA polymerases"/>
    <property type="match status" value="1"/>
</dbReference>
<organism evidence="3 4">
    <name type="scientific">Euphydryas editha</name>
    <name type="common">Edith's checkerspot</name>
    <dbReference type="NCBI Taxonomy" id="104508"/>
    <lineage>
        <taxon>Eukaryota</taxon>
        <taxon>Metazoa</taxon>
        <taxon>Ecdysozoa</taxon>
        <taxon>Arthropoda</taxon>
        <taxon>Hexapoda</taxon>
        <taxon>Insecta</taxon>
        <taxon>Pterygota</taxon>
        <taxon>Neoptera</taxon>
        <taxon>Endopterygota</taxon>
        <taxon>Lepidoptera</taxon>
        <taxon>Glossata</taxon>
        <taxon>Ditrysia</taxon>
        <taxon>Papilionoidea</taxon>
        <taxon>Nymphalidae</taxon>
        <taxon>Nymphalinae</taxon>
        <taxon>Euphydryas</taxon>
    </lineage>
</organism>
<dbReference type="GO" id="GO:0042575">
    <property type="term" value="C:DNA polymerase complex"/>
    <property type="evidence" value="ECO:0007669"/>
    <property type="project" value="UniProtKB-ARBA"/>
</dbReference>
<dbReference type="InterPro" id="IPR021109">
    <property type="entry name" value="Peptidase_aspartic_dom_sf"/>
</dbReference>
<evidence type="ECO:0000313" key="3">
    <source>
        <dbReference type="EMBL" id="CAH2083677.1"/>
    </source>
</evidence>
<dbReference type="Gene3D" id="3.30.420.10">
    <property type="entry name" value="Ribonuclease H-like superfamily/Ribonuclease H"/>
    <property type="match status" value="1"/>
</dbReference>
<gene>
    <name evidence="3" type="ORF">EEDITHA_LOCUS323</name>
</gene>
<dbReference type="InterPro" id="IPR012337">
    <property type="entry name" value="RNaseH-like_sf"/>
</dbReference>
<dbReference type="InterPro" id="IPR000477">
    <property type="entry name" value="RT_dom"/>
</dbReference>
<name>A0AAU9TDM1_EUPED</name>
<keyword evidence="4" id="KW-1185">Reference proteome</keyword>
<dbReference type="GO" id="GO:0003964">
    <property type="term" value="F:RNA-directed DNA polymerase activity"/>
    <property type="evidence" value="ECO:0007669"/>
    <property type="project" value="UniProtKB-EC"/>
</dbReference>
<dbReference type="InterPro" id="IPR043128">
    <property type="entry name" value="Rev_trsase/Diguanyl_cyclase"/>
</dbReference>
<evidence type="ECO:0000259" key="2">
    <source>
        <dbReference type="PROSITE" id="PS50994"/>
    </source>
</evidence>
<dbReference type="InterPro" id="IPR001584">
    <property type="entry name" value="Integrase_cat-core"/>
</dbReference>